<keyword evidence="4" id="KW-1185">Reference proteome</keyword>
<keyword evidence="2" id="KW-0472">Membrane</keyword>
<accession>A0AAE3HY38</accession>
<reference evidence="3" key="2">
    <citation type="submission" date="2021-06" db="EMBL/GenBank/DDBJ databases">
        <title>Genomic Description and Analysis of Intracellular Bacteria, Candidatus Berkiella cookevillensis and Candidatus Berkiella aquae.</title>
        <authorList>
            <person name="Kidane D.T."/>
            <person name="Mehari Y.T."/>
            <person name="Rice F.C."/>
            <person name="Arivett B.A."/>
            <person name="Farone A.L."/>
            <person name="Berk S.G."/>
            <person name="Farone M.B."/>
        </authorList>
    </citation>
    <scope>NUCLEOTIDE SEQUENCE</scope>
    <source>
        <strain evidence="3">HT99</strain>
    </source>
</reference>
<dbReference type="Gene3D" id="3.30.70.60">
    <property type="match status" value="1"/>
</dbReference>
<keyword evidence="2" id="KW-0812">Transmembrane</keyword>
<proteinExistence type="predicted"/>
<dbReference type="InterPro" id="IPR014717">
    <property type="entry name" value="Transl_elong_EF1B/ribsomal_bS6"/>
</dbReference>
<dbReference type="AlphaFoldDB" id="A0AAE3HY38"/>
<evidence type="ECO:0000313" key="4">
    <source>
        <dbReference type="Proteomes" id="UP000051497"/>
    </source>
</evidence>
<evidence type="ECO:0000256" key="1">
    <source>
        <dbReference type="SAM" id="Coils"/>
    </source>
</evidence>
<reference evidence="3" key="1">
    <citation type="journal article" date="2016" name="Genome Announc.">
        <title>Draft Genome Sequences of Two Novel Amoeba-Resistant Intranuclear Bacteria, 'Candidatus Berkiella cookevillensis' and 'Candidatus Berkiella aquae'.</title>
        <authorList>
            <person name="Mehari Y.T."/>
            <person name="Arivett B.A."/>
            <person name="Farone A.L."/>
            <person name="Gunderson J.H."/>
            <person name="Farone M.B."/>
        </authorList>
    </citation>
    <scope>NUCLEOTIDE SEQUENCE</scope>
    <source>
        <strain evidence="3">HT99</strain>
    </source>
</reference>
<evidence type="ECO:0000256" key="2">
    <source>
        <dbReference type="SAM" id="Phobius"/>
    </source>
</evidence>
<feature type="coiled-coil region" evidence="1">
    <location>
        <begin position="50"/>
        <end position="77"/>
    </location>
</feature>
<sequence length="236" mass="27318">MMQHSNMMKKITDSWESIQSIVNMRTIRERVLLLVTGGVFVIALMQNMFISSLNEQIAMKKEEKTNLQQQYEATHAQLLTLQSGSRNVNNIEKPKAQQQLEELLIKKNESLLKFKNRIIPPTRIPYLLESMLRDLSDLKLVSLETIEKIPFNADKDSSVLYKHRVKITFTGEYQNMLRYLKKVEKLPFPIGWKSLEYKVTRFPQAQIILIVYMLSSPLETNAEVKETSVNAGAIND</sequence>
<comment type="caution">
    <text evidence="3">The sequence shown here is derived from an EMBL/GenBank/DDBJ whole genome shotgun (WGS) entry which is preliminary data.</text>
</comment>
<protein>
    <recommendedName>
        <fullName evidence="5">Pilus assembly protein, PilO</fullName>
    </recommendedName>
</protein>
<name>A0AAE3HY38_9GAMM</name>
<gene>
    <name evidence="3" type="ORF">HT99x_014630</name>
</gene>
<dbReference type="Proteomes" id="UP000051497">
    <property type="component" value="Unassembled WGS sequence"/>
</dbReference>
<evidence type="ECO:0008006" key="5">
    <source>
        <dbReference type="Google" id="ProtNLM"/>
    </source>
</evidence>
<dbReference type="RefSeq" id="WP_259566917.1">
    <property type="nucleotide sequence ID" value="NZ_LKAJ02000001.1"/>
</dbReference>
<feature type="transmembrane region" description="Helical" evidence="2">
    <location>
        <begin position="31"/>
        <end position="50"/>
    </location>
</feature>
<dbReference type="EMBL" id="LKAJ02000001">
    <property type="protein sequence ID" value="MCS5712672.1"/>
    <property type="molecule type" value="Genomic_DNA"/>
</dbReference>
<keyword evidence="2" id="KW-1133">Transmembrane helix</keyword>
<evidence type="ECO:0000313" key="3">
    <source>
        <dbReference type="EMBL" id="MCS5712672.1"/>
    </source>
</evidence>
<organism evidence="3 4">
    <name type="scientific">Candidatus Berkiella aquae</name>
    <dbReference type="NCBI Taxonomy" id="295108"/>
    <lineage>
        <taxon>Bacteria</taxon>
        <taxon>Pseudomonadati</taxon>
        <taxon>Pseudomonadota</taxon>
        <taxon>Gammaproteobacteria</taxon>
        <taxon>Candidatus Berkiellales</taxon>
        <taxon>Candidatus Berkiellaceae</taxon>
        <taxon>Candidatus Berkiella</taxon>
    </lineage>
</organism>
<keyword evidence="1" id="KW-0175">Coiled coil</keyword>